<evidence type="ECO:0000313" key="8">
    <source>
        <dbReference type="Proteomes" id="UP000035681"/>
    </source>
</evidence>
<dbReference type="WBParaSite" id="TCONS_00004001.p1">
    <property type="protein sequence ID" value="TCONS_00004001.p1"/>
    <property type="gene ID" value="XLOC_000854"/>
</dbReference>
<evidence type="ECO:0000256" key="2">
    <source>
        <dbReference type="ARBA" id="ARBA00009540"/>
    </source>
</evidence>
<accession>A0AAF5D127</accession>
<feature type="region of interest" description="Disordered" evidence="5">
    <location>
        <begin position="205"/>
        <end position="227"/>
    </location>
</feature>
<dbReference type="PROSITE" id="PS51886">
    <property type="entry name" value="TLDC"/>
    <property type="match status" value="1"/>
</dbReference>
<keyword evidence="3" id="KW-0496">Mitochondrion</keyword>
<comment type="similarity">
    <text evidence="2">Belongs to the OXR1 family.</text>
</comment>
<dbReference type="SMART" id="SM00584">
    <property type="entry name" value="TLDc"/>
    <property type="match status" value="1"/>
</dbReference>
<reference evidence="9" key="1">
    <citation type="submission" date="2024-02" db="UniProtKB">
        <authorList>
            <consortium name="WormBaseParasite"/>
        </authorList>
    </citation>
    <scope>IDENTIFICATION</scope>
</reference>
<feature type="region of interest" description="Disordered" evidence="5">
    <location>
        <begin position="57"/>
        <end position="97"/>
    </location>
</feature>
<evidence type="ECO:0000256" key="3">
    <source>
        <dbReference type="ARBA" id="ARBA00023128"/>
    </source>
</evidence>
<dbReference type="Gene3D" id="3.10.350.10">
    <property type="entry name" value="LysM domain"/>
    <property type="match status" value="1"/>
</dbReference>
<dbReference type="InterPro" id="IPR018392">
    <property type="entry name" value="LysM"/>
</dbReference>
<comment type="subcellular location">
    <subcellularLocation>
        <location evidence="1">Mitochondrion</location>
    </subcellularLocation>
</comment>
<evidence type="ECO:0000259" key="7">
    <source>
        <dbReference type="PROSITE" id="PS51886"/>
    </source>
</evidence>
<feature type="compositionally biased region" description="Low complexity" evidence="5">
    <location>
        <begin position="354"/>
        <end position="366"/>
    </location>
</feature>
<dbReference type="Pfam" id="PF07534">
    <property type="entry name" value="TLD"/>
    <property type="match status" value="1"/>
</dbReference>
<dbReference type="CDD" id="cd00118">
    <property type="entry name" value="LysM"/>
    <property type="match status" value="1"/>
</dbReference>
<feature type="compositionally biased region" description="Polar residues" evidence="5">
    <location>
        <begin position="326"/>
        <end position="339"/>
    </location>
</feature>
<evidence type="ECO:0000256" key="4">
    <source>
        <dbReference type="ARBA" id="ARBA00040604"/>
    </source>
</evidence>
<dbReference type="PROSITE" id="PS51782">
    <property type="entry name" value="LYSM"/>
    <property type="match status" value="1"/>
</dbReference>
<evidence type="ECO:0000256" key="1">
    <source>
        <dbReference type="ARBA" id="ARBA00004173"/>
    </source>
</evidence>
<dbReference type="GO" id="GO:0005634">
    <property type="term" value="C:nucleus"/>
    <property type="evidence" value="ECO:0007669"/>
    <property type="project" value="TreeGrafter"/>
</dbReference>
<dbReference type="AlphaFoldDB" id="A0AAF5D127"/>
<evidence type="ECO:0000256" key="5">
    <source>
        <dbReference type="SAM" id="MobiDB-lite"/>
    </source>
</evidence>
<dbReference type="PANTHER" id="PTHR23354:SF62">
    <property type="entry name" value="MUSTARD, ISOFORM V"/>
    <property type="match status" value="1"/>
</dbReference>
<keyword evidence="8" id="KW-1185">Reference proteome</keyword>
<dbReference type="GO" id="GO:0005739">
    <property type="term" value="C:mitochondrion"/>
    <property type="evidence" value="ECO:0007669"/>
    <property type="project" value="UniProtKB-SubCell"/>
</dbReference>
<dbReference type="Pfam" id="PF01476">
    <property type="entry name" value="LysM"/>
    <property type="match status" value="1"/>
</dbReference>
<feature type="compositionally biased region" description="Basic and acidic residues" evidence="5">
    <location>
        <begin position="292"/>
        <end position="320"/>
    </location>
</feature>
<dbReference type="PANTHER" id="PTHR23354">
    <property type="entry name" value="NUCLEOLAR PROTEIN 7/ESTROGEN RECEPTOR COACTIVATOR-RELATED"/>
    <property type="match status" value="1"/>
</dbReference>
<feature type="compositionally biased region" description="Polar residues" evidence="5">
    <location>
        <begin position="57"/>
        <end position="85"/>
    </location>
</feature>
<name>A0AAF5D127_STRER</name>
<dbReference type="SMART" id="SM00257">
    <property type="entry name" value="LysM"/>
    <property type="match status" value="1"/>
</dbReference>
<feature type="domain" description="LysM" evidence="6">
    <location>
        <begin position="5"/>
        <end position="48"/>
    </location>
</feature>
<proteinExistence type="inferred from homology"/>
<feature type="domain" description="TLDc" evidence="7">
    <location>
        <begin position="1002"/>
        <end position="1175"/>
    </location>
</feature>
<protein>
    <recommendedName>
        <fullName evidence="4">Oxidation resistance protein 1</fullName>
    </recommendedName>
</protein>
<evidence type="ECO:0000259" key="6">
    <source>
        <dbReference type="PROSITE" id="PS51782"/>
    </source>
</evidence>
<dbReference type="Proteomes" id="UP000035681">
    <property type="component" value="Unplaced"/>
</dbReference>
<evidence type="ECO:0000313" key="9">
    <source>
        <dbReference type="WBParaSite" id="TCONS_00004001.p1"/>
    </source>
</evidence>
<sequence length="1176" mass="131879">HKSFMEYEVKSTDTLAAIAAAHDCTISELIKLNKLPTRMVFSGQIIRVPIPGQQIQITSNSNKGNVNMSTKESLTRKGSGSSTLQPPDGIRKGPGGVIPVQAAKYANQNPLAKTQSVPVTSKINDSCDEFEDDTDCLQRFLKIKVKHVTESDGTVTGTLLVTPNCLMFDPDLNHPLVKENGQDLYGMIANMEDINSVAVFNDIRDLTGENPPESRKQDLFDPDHKKTPVNEDCSILDSVKVNDDSQEKTIPLKLTLGNSSDVSDNEDTHSSRDTTNLNNSNAQLHIIQEEDTEHKNERLLVPQKDKPRTVSDITNDKSEMFDASFFNKSTDSSNSSVNHGNIKRQRASSERHSSSSLNNDTSTSFSRFSPNMARRSFGKLGRTLSQRATSLKDSVQSAGQTVAASTRNVAHGVVQHTKSAADQLQTGLQTSAKIVATAPSNIVQKGTELVKDTQNMFDSILSIESQEVKKTEKEMRREQSLAKLETLAQKTEEARKNITKLPTTQFICGTTFEEKPELLKNFNSFSSYSSMLSGNDDSGLPQEPYYMIVRLNRKTTTKNKKGIKKFPTQLDYFEDDGNNFGNRRKKEFWFAVPRQKADSIYHFLLQWSPDKYGHDLNDESEEKTKKHNGDLKSTLNQRGFLILNRETDDAYSGIFNANTLSADDKRRIFKNSEHKKIRQHASFESSFNIPPVFPKSCSLYDSHYHGGAYNDSDLDQKILLAIKLRKSVNDSLISNSDNEPISPTGSVCSTNSGTTNDSVFEVENDKCDLHDTYKFLVNDKKKNSDNKLGIKKNSMSFYKRNDFLSEKLGLRSGRRNTDSQLHILPSLSNYNPKEWGMKPLKKKNTFKKSFERLRALSIGAAEKKKYKTDKVNSSVNSLSSLTLSSLSNSPNSLSSTILNSSNSFSSSNFIETNVRKLSIPIQEATKSGMRRFSHIITLVNQTLEKKDNITDEKRNTPFFGGNSLVNREWEIVTVGEMCRRLSIEDSLQDLEMPLPEGSTSSQILDDFMIRQIADILPPRAEGYPWVSVYSSEKHGFSLSTFYRKMAEFGEEMSPILIIIRDTKGHVFGAVVSTPVYPCEHYYGTGDSCLLFRFTGEYPHTRELRHYTWTGDNQFFINATKDFLSVGAGQGHYGLWLDADINNGISQKCQTFDNELLAGGEQEEFVVQFIEAFGFSM</sequence>
<feature type="compositionally biased region" description="Polar residues" evidence="5">
    <location>
        <begin position="273"/>
        <end position="283"/>
    </location>
</feature>
<organism evidence="8 9">
    <name type="scientific">Strongyloides stercoralis</name>
    <name type="common">Threadworm</name>
    <dbReference type="NCBI Taxonomy" id="6248"/>
    <lineage>
        <taxon>Eukaryota</taxon>
        <taxon>Metazoa</taxon>
        <taxon>Ecdysozoa</taxon>
        <taxon>Nematoda</taxon>
        <taxon>Chromadorea</taxon>
        <taxon>Rhabditida</taxon>
        <taxon>Tylenchina</taxon>
        <taxon>Panagrolaimomorpha</taxon>
        <taxon>Strongyloidoidea</taxon>
        <taxon>Strongyloididae</taxon>
        <taxon>Strongyloides</taxon>
    </lineage>
</organism>
<feature type="region of interest" description="Disordered" evidence="5">
    <location>
        <begin position="250"/>
        <end position="370"/>
    </location>
</feature>
<dbReference type="GO" id="GO:0006979">
    <property type="term" value="P:response to oxidative stress"/>
    <property type="evidence" value="ECO:0007669"/>
    <property type="project" value="TreeGrafter"/>
</dbReference>
<dbReference type="SUPFAM" id="SSF54106">
    <property type="entry name" value="LysM domain"/>
    <property type="match status" value="1"/>
</dbReference>
<dbReference type="InterPro" id="IPR006571">
    <property type="entry name" value="TLDc_dom"/>
</dbReference>
<dbReference type="InterPro" id="IPR036779">
    <property type="entry name" value="LysM_dom_sf"/>
</dbReference>